<dbReference type="EMBL" id="BK032646">
    <property type="protein sequence ID" value="DAF53064.1"/>
    <property type="molecule type" value="Genomic_DNA"/>
</dbReference>
<reference evidence="1" key="1">
    <citation type="journal article" date="2021" name="Proc. Natl. Acad. Sci. U.S.A.">
        <title>A Catalog of Tens of Thousands of Viruses from Human Metagenomes Reveals Hidden Associations with Chronic Diseases.</title>
        <authorList>
            <person name="Tisza M.J."/>
            <person name="Buck C.B."/>
        </authorList>
    </citation>
    <scope>NUCLEOTIDE SEQUENCE</scope>
    <source>
        <strain evidence="1">CtJyX12</strain>
    </source>
</reference>
<name>A0A8S5SQ60_9CAUD</name>
<evidence type="ECO:0000313" key="1">
    <source>
        <dbReference type="EMBL" id="DAF53064.1"/>
    </source>
</evidence>
<sequence length="85" mass="9703">MKVAHVAVYLDAEQVQLIRWDAQEAVLAADEDLELTQKLHDVNARRLAREAISAKRDIYQEIVDKAQEACEKLNEGEYAYVDDAE</sequence>
<accession>A0A8S5SQ60</accession>
<protein>
    <submittedName>
        <fullName evidence="1">Uncharacterized protein</fullName>
    </submittedName>
</protein>
<organism evidence="1">
    <name type="scientific">Siphoviridae sp. ctJyX12</name>
    <dbReference type="NCBI Taxonomy" id="2827840"/>
    <lineage>
        <taxon>Viruses</taxon>
        <taxon>Duplodnaviria</taxon>
        <taxon>Heunggongvirae</taxon>
        <taxon>Uroviricota</taxon>
        <taxon>Caudoviricetes</taxon>
    </lineage>
</organism>
<proteinExistence type="predicted"/>